<proteinExistence type="inferred from homology"/>
<feature type="chain" id="PRO_5035888532" description="peptidylglycine monooxygenase" evidence="15">
    <location>
        <begin position="17"/>
        <end position="348"/>
    </location>
</feature>
<evidence type="ECO:0000259" key="16">
    <source>
        <dbReference type="Pfam" id="PF01082"/>
    </source>
</evidence>
<feature type="domain" description="Copper type II ascorbate-dependent monooxygenase N-terminal" evidence="16">
    <location>
        <begin position="30"/>
        <end position="150"/>
    </location>
</feature>
<protein>
    <recommendedName>
        <fullName evidence="3">peptidylglycine monooxygenase</fullName>
        <ecNumber evidence="3">1.14.17.3</ecNumber>
    </recommendedName>
</protein>
<dbReference type="FunFam" id="2.60.120.310:FF:000005">
    <property type="entry name" value="Peptidylglycine alpha-hydroxylating monooxygenase"/>
    <property type="match status" value="1"/>
</dbReference>
<gene>
    <name evidence="18" type="ORF">CUNI_LOCUS5081</name>
</gene>
<evidence type="ECO:0000259" key="17">
    <source>
        <dbReference type="Pfam" id="PF03712"/>
    </source>
</evidence>
<keyword evidence="11" id="KW-0325">Glycoprotein</keyword>
<dbReference type="InterPro" id="IPR000323">
    <property type="entry name" value="Cu2_ascorb_mOase_N"/>
</dbReference>
<feature type="domain" description="Copper type II ascorbate-dependent monooxygenase C-terminal" evidence="17">
    <location>
        <begin position="178"/>
        <end position="318"/>
    </location>
</feature>
<keyword evidence="7" id="KW-0560">Oxidoreductase</keyword>
<evidence type="ECO:0000256" key="11">
    <source>
        <dbReference type="ARBA" id="ARBA00023180"/>
    </source>
</evidence>
<evidence type="ECO:0000256" key="12">
    <source>
        <dbReference type="ARBA" id="ARBA00048431"/>
    </source>
</evidence>
<evidence type="ECO:0000256" key="1">
    <source>
        <dbReference type="ARBA" id="ARBA00004613"/>
    </source>
</evidence>
<evidence type="ECO:0000256" key="13">
    <source>
        <dbReference type="PIRSR" id="PIRSR600720-2"/>
    </source>
</evidence>
<dbReference type="PANTHER" id="PTHR10680">
    <property type="entry name" value="PEPTIDYL-GLYCINE ALPHA-AMIDATING MONOOXYGENASE"/>
    <property type="match status" value="1"/>
</dbReference>
<feature type="binding site" evidence="13">
    <location>
        <position position="147"/>
    </location>
    <ligand>
        <name>Cu(2+)</name>
        <dbReference type="ChEBI" id="CHEBI:29036"/>
        <label>1</label>
        <note>catalytic</note>
    </ligand>
</feature>
<feature type="binding site" evidence="13">
    <location>
        <position position="71"/>
    </location>
    <ligand>
        <name>Cu(2+)</name>
        <dbReference type="ChEBI" id="CHEBI:29036"/>
        <label>1</label>
        <note>catalytic</note>
    </ligand>
</feature>
<name>A0A8S3YRN8_9EUPU</name>
<feature type="disulfide bond" evidence="14">
    <location>
        <begin position="199"/>
        <end position="308"/>
    </location>
</feature>
<dbReference type="GO" id="GO:0004504">
    <property type="term" value="F:peptidylglycine monooxygenase activity"/>
    <property type="evidence" value="ECO:0007669"/>
    <property type="project" value="UniProtKB-EC"/>
</dbReference>
<evidence type="ECO:0000256" key="9">
    <source>
        <dbReference type="ARBA" id="ARBA00023033"/>
    </source>
</evidence>
<feature type="disulfide bond" evidence="14">
    <location>
        <begin position="267"/>
        <end position="289"/>
    </location>
</feature>
<dbReference type="Proteomes" id="UP000678393">
    <property type="component" value="Unassembled WGS sequence"/>
</dbReference>
<keyword evidence="6 15" id="KW-0732">Signal</keyword>
<evidence type="ECO:0000256" key="3">
    <source>
        <dbReference type="ARBA" id="ARBA00012689"/>
    </source>
</evidence>
<dbReference type="Gene3D" id="2.60.120.230">
    <property type="match status" value="1"/>
</dbReference>
<dbReference type="InterPro" id="IPR014784">
    <property type="entry name" value="Cu2_ascorb_mOase-like_C"/>
</dbReference>
<evidence type="ECO:0000313" key="19">
    <source>
        <dbReference type="Proteomes" id="UP000678393"/>
    </source>
</evidence>
<feature type="disulfide bond" evidence="14">
    <location>
        <begin position="78"/>
        <end position="105"/>
    </location>
</feature>
<comment type="similarity">
    <text evidence="2">Belongs to the copper type II ascorbate-dependent monooxygenase family.</text>
</comment>
<keyword evidence="5 13" id="KW-0479">Metal-binding</keyword>
<evidence type="ECO:0000256" key="4">
    <source>
        <dbReference type="ARBA" id="ARBA00022525"/>
    </source>
</evidence>
<evidence type="ECO:0000256" key="14">
    <source>
        <dbReference type="PIRSR" id="PIRSR600720-3"/>
    </source>
</evidence>
<evidence type="ECO:0000256" key="6">
    <source>
        <dbReference type="ARBA" id="ARBA00022729"/>
    </source>
</evidence>
<comment type="caution">
    <text evidence="18">The sequence shown here is derived from an EMBL/GenBank/DDBJ whole genome shotgun (WGS) entry which is preliminary data.</text>
</comment>
<evidence type="ECO:0000256" key="15">
    <source>
        <dbReference type="SAM" id="SignalP"/>
    </source>
</evidence>
<dbReference type="InterPro" id="IPR024548">
    <property type="entry name" value="Cu2_monoox_C"/>
</dbReference>
<comment type="catalytic activity">
    <reaction evidence="12">
        <text>a [peptide]-C-terminal glycine + 2 L-ascorbate + O2 = a [peptide]-C-terminal (2S)-2-hydroxyglycine + 2 monodehydro-L-ascorbate radical + H2O</text>
        <dbReference type="Rhea" id="RHEA:21452"/>
        <dbReference type="Rhea" id="RHEA-COMP:13486"/>
        <dbReference type="Rhea" id="RHEA-COMP:15321"/>
        <dbReference type="ChEBI" id="CHEBI:15377"/>
        <dbReference type="ChEBI" id="CHEBI:15379"/>
        <dbReference type="ChEBI" id="CHEBI:38290"/>
        <dbReference type="ChEBI" id="CHEBI:59513"/>
        <dbReference type="ChEBI" id="CHEBI:137000"/>
        <dbReference type="ChEBI" id="CHEBI:142768"/>
        <dbReference type="EC" id="1.14.17.3"/>
    </reaction>
</comment>
<sequence>MLLCLIVSLIDRLAFAATSLESKDNNYFLSIRMPNVTPQRVDELICTAAKLDPRESYIVRFTPHASKASAHHMMLYGCRSPASFSPSWICNQNQTPSGPSHDAVCLEDTKHIVFAWALDAPEKALPEGVGLRVSGDTGINYLVVQLHYAKAFPPGVTDNSGYTLEMTNSRPPQQVGYLVLGNWGVIPPQKYEFYLDSFCEFPLNDTVYPIAYRTHSHNLGVVTSGYRIRAGLWVEIGRNSPQLPQAFYKVSNPGMNIRPGDVLASRCVMNSVSRDKDTIIGPRNHDEMCNFYIMYTTYQQRNLEDIMCFQKSNSDTSRDVFPPDSGSLDGIPGADKVKKKFRTAASLG</sequence>
<dbReference type="InterPro" id="IPR036939">
    <property type="entry name" value="Cu2_ascorb_mOase_N_sf"/>
</dbReference>
<dbReference type="GO" id="GO:0016020">
    <property type="term" value="C:membrane"/>
    <property type="evidence" value="ECO:0007669"/>
    <property type="project" value="InterPro"/>
</dbReference>
<dbReference type="Pfam" id="PF01082">
    <property type="entry name" value="Cu2_monooxygen"/>
    <property type="match status" value="1"/>
</dbReference>
<evidence type="ECO:0000313" key="18">
    <source>
        <dbReference type="EMBL" id="CAG5119523.1"/>
    </source>
</evidence>
<dbReference type="AlphaFoldDB" id="A0A8S3YRN8"/>
<comment type="subcellular location">
    <subcellularLocation>
        <location evidence="1">Secreted</location>
    </subcellularLocation>
</comment>
<feature type="binding site" evidence="13">
    <location>
        <position position="217"/>
    </location>
    <ligand>
        <name>Cu(2+)</name>
        <dbReference type="ChEBI" id="CHEBI:29036"/>
        <label>1</label>
        <note>catalytic</note>
    </ligand>
</feature>
<dbReference type="OrthoDB" id="10044505at2759"/>
<dbReference type="GO" id="GO:0005576">
    <property type="term" value="C:extracellular region"/>
    <property type="evidence" value="ECO:0007669"/>
    <property type="project" value="UniProtKB-SubCell"/>
</dbReference>
<evidence type="ECO:0000256" key="10">
    <source>
        <dbReference type="ARBA" id="ARBA00023157"/>
    </source>
</evidence>
<keyword evidence="19" id="KW-1185">Reference proteome</keyword>
<dbReference type="PRINTS" id="PR00790">
    <property type="entry name" value="PAMONOXGNASE"/>
</dbReference>
<keyword evidence="8 13" id="KW-0186">Copper</keyword>
<feature type="disulfide bond" evidence="14">
    <location>
        <begin position="46"/>
        <end position="90"/>
    </location>
</feature>
<feature type="binding site" evidence="13">
    <location>
        <position position="215"/>
    </location>
    <ligand>
        <name>Cu(2+)</name>
        <dbReference type="ChEBI" id="CHEBI:29036"/>
        <label>1</label>
        <note>catalytic</note>
    </ligand>
</feature>
<feature type="binding site" evidence="13">
    <location>
        <position position="72"/>
    </location>
    <ligand>
        <name>Cu(2+)</name>
        <dbReference type="ChEBI" id="CHEBI:29036"/>
        <label>1</label>
        <note>catalytic</note>
    </ligand>
</feature>
<keyword evidence="10 14" id="KW-1015">Disulfide bond</keyword>
<organism evidence="18 19">
    <name type="scientific">Candidula unifasciata</name>
    <dbReference type="NCBI Taxonomy" id="100452"/>
    <lineage>
        <taxon>Eukaryota</taxon>
        <taxon>Metazoa</taxon>
        <taxon>Spiralia</taxon>
        <taxon>Lophotrochozoa</taxon>
        <taxon>Mollusca</taxon>
        <taxon>Gastropoda</taxon>
        <taxon>Heterobranchia</taxon>
        <taxon>Euthyneura</taxon>
        <taxon>Panpulmonata</taxon>
        <taxon>Eupulmonata</taxon>
        <taxon>Stylommatophora</taxon>
        <taxon>Helicina</taxon>
        <taxon>Helicoidea</taxon>
        <taxon>Geomitridae</taxon>
        <taxon>Candidula</taxon>
    </lineage>
</organism>
<dbReference type="GO" id="GO:0006518">
    <property type="term" value="P:peptide metabolic process"/>
    <property type="evidence" value="ECO:0007669"/>
    <property type="project" value="InterPro"/>
</dbReference>
<evidence type="ECO:0000256" key="8">
    <source>
        <dbReference type="ARBA" id="ARBA00023008"/>
    </source>
</evidence>
<dbReference type="Pfam" id="PF03712">
    <property type="entry name" value="Cu2_monoox_C"/>
    <property type="match status" value="1"/>
</dbReference>
<evidence type="ECO:0000256" key="2">
    <source>
        <dbReference type="ARBA" id="ARBA00010676"/>
    </source>
</evidence>
<dbReference type="EMBL" id="CAJHNH020000729">
    <property type="protein sequence ID" value="CAG5119523.1"/>
    <property type="molecule type" value="Genomic_DNA"/>
</dbReference>
<keyword evidence="9" id="KW-0503">Monooxygenase</keyword>
<evidence type="ECO:0000256" key="5">
    <source>
        <dbReference type="ARBA" id="ARBA00022723"/>
    </source>
</evidence>
<dbReference type="Gene3D" id="2.60.120.310">
    <property type="entry name" value="Copper type II, ascorbate-dependent monooxygenase, N-terminal domain"/>
    <property type="match status" value="1"/>
</dbReference>
<feature type="binding site" evidence="13">
    <location>
        <position position="288"/>
    </location>
    <ligand>
        <name>Cu(2+)</name>
        <dbReference type="ChEBI" id="CHEBI:29036"/>
        <label>1</label>
        <note>catalytic</note>
    </ligand>
</feature>
<reference evidence="18" key="1">
    <citation type="submission" date="2021-04" db="EMBL/GenBank/DDBJ databases">
        <authorList>
            <consortium name="Molecular Ecology Group"/>
        </authorList>
    </citation>
    <scope>NUCLEOTIDE SEQUENCE</scope>
</reference>
<feature type="signal peptide" evidence="15">
    <location>
        <begin position="1"/>
        <end position="16"/>
    </location>
</feature>
<accession>A0A8S3YRN8</accession>
<dbReference type="EC" id="1.14.17.3" evidence="3"/>
<dbReference type="PANTHER" id="PTHR10680:SF14">
    <property type="entry name" value="PEPTIDYL-GLYCINE ALPHA-AMIDATING MONOOXYGENASE"/>
    <property type="match status" value="1"/>
</dbReference>
<dbReference type="GO" id="GO:0005507">
    <property type="term" value="F:copper ion binding"/>
    <property type="evidence" value="ECO:0007669"/>
    <property type="project" value="InterPro"/>
</dbReference>
<evidence type="ECO:0000256" key="7">
    <source>
        <dbReference type="ARBA" id="ARBA00023002"/>
    </source>
</evidence>
<comment type="cofactor">
    <cofactor evidence="13">
        <name>Cu(2+)</name>
        <dbReference type="ChEBI" id="CHEBI:29036"/>
    </cofactor>
    <text evidence="13">Binds 2 Cu(2+) ions per subunit.</text>
</comment>
<dbReference type="InterPro" id="IPR000720">
    <property type="entry name" value="PHM/PAL"/>
</dbReference>
<dbReference type="InterPro" id="IPR008977">
    <property type="entry name" value="PHM/PNGase_F_dom_sf"/>
</dbReference>
<dbReference type="SUPFAM" id="SSF49742">
    <property type="entry name" value="PHM/PNGase F"/>
    <property type="match status" value="2"/>
</dbReference>
<keyword evidence="4" id="KW-0964">Secreted</keyword>